<feature type="region of interest" description="Disordered" evidence="3">
    <location>
        <begin position="552"/>
        <end position="668"/>
    </location>
</feature>
<feature type="domain" description="DH" evidence="5">
    <location>
        <begin position="956"/>
        <end position="1149"/>
    </location>
</feature>
<feature type="region of interest" description="Disordered" evidence="3">
    <location>
        <begin position="446"/>
        <end position="482"/>
    </location>
</feature>
<accession>A0AA38S059</accession>
<sequence length="1775" mass="195859">MSFRGDDSRRYGHVPPAQYAVPNPPPLSPDQQPYPEPPRRPSFSNGDESSLYDPSSGRPQDPYPAGTGRRHDELFIGGSAQQSRQSYAPLNTSAIAGYQHQYAQPATTAHTPHTAYNPQHFARSQSTSLPYHPHPSARYASPTSPTYASPPAPPAPPTPTGSHGYAPISTYNPAAYASTASPTVPPQRNATIGGYNSFGYGSYSSPAVPQTSTFQQQTPTPSTYGSPQLAQGQTPPAQSPYSPVQPSPGYAPQSAFSGGSSYHDQQQYPASSSGYSQQNIPSYPPNGPSPAGSSAYANPPGHSYPASTNQAPYPGYTQIPVGPNYSTSDPNSFMNRTSRSNSQEAPLPSPPAHYQPTTGLARHPTNAPLPSRPMDNVVEERWSANNQQLDDDDAQEYVTQDSLINDIVSDLGVSPHSHRPRPVNGNVFGDDAEALRRYDSNRSTLAGREEEEKVGRYNSTASTAASSQHYHGSPYEWDDDESDPEAVAGLMAMQADAMDDRRFSSIPTFGYVDQPPTTTSLPTPSEEQSTDSGEFMMDLGLAGGGYAGNLAYGNDALPSPPVPGSSQDASRPLPYPQDSSGGFPQYSEASMDYGGTGGLQMPQTHRLSFDEGDERVSLHSRQSGSESPLKEDYPDMFYHPGLSNRPLPAIPPPASDTSSLLSVQQPSRGAYQHGYSLSADSRVPSHQDAPEAYQGQTLNQQQVERSISLSSHSHTPQVVAPARSITDAAEARRKQMRHMNQQQQFAAQNGLPFDGYDSGTPSSLAAYDAITLPSGRKKKFIPSKLSSTDMKRCSEPWALSGIASWVREMAEGDPETKRKTIEEGLVKLFCFKVPTMNVADAEVLSAGVVDAMFEANILIPEEEWVKFGQGSMSGVLWQLTGSGCYAPKLHEHEEQAPRLHDNGTPVRCYSHHCGRTLKKANLDKMMSEEDIKVVDWVTFYGISAEERESKSKKEIERQNILHEIVTGEEEYMNQLDVVRLLYRDQLRNWQPPIIGNQKKLDQFLDKVFAKVDELQRVNKEHLLAQLKYRQKEQGPYIVGFSDLFREWIRKARSVYIDYCANFPYASYLIRKEAERNLLFRQFLDVVREHKRSQRLEWTTFLKAPITRLQRYSLLLSSVHKTMIGESEEKANLARALDEIKAVTHEIDHKVNDTQQKIKLLELSQMLVLRPGFQSVLNLEHLGRKLIFSGELQRQGSKGVRWLDTHAMLFDHYFILAKPVKSDGRGGIKYDVSKEPIPMPLLFLESMNDDPVSKQKGITAPLARTTAATGSTTQLSKVATNGSGRPGLEHTATGSSMSSLNTPVTNDPDSKIIYPFRIKHLGHEVYTLYASTPKDREDWCRNIIEAKTAHANALHDQNAEPFRLRVLSDGAFAYDSVTAQGRQLGVSISGTPLHRAIREMELIYGPGRGPPPVCRAQVNCATAFSAYGKSLIAIGTDYGVYISEASNPRGWTRSVQVNKVTQIAVLEEFSVCLIIADRSLIAYPLDVVAPVSNFPAPSHDNPRRAPQRLAKDVAFFATARMKDRMLLFYKRKEGMHNTFKVLEPVFQKATERRTRLFGGGRRGGGAGGTESFRDYDEFYLPTECYSLNLFQTYIAVASAKGFELLTLDKKIPQSIPRDLGVPAISNIASRIRDQRPLGMFKLNDQEFLLTYEDCAVYVDKHGEISRTLIMEYSGKQKKAKGATMFGAYLLLFNEDYVEVRNAENGRLRQIIAGRDVRCLDYGFRGPTGIGGLQQPTGADSKGTVKICMSHPEVAGGQIVLEMLLNDGHREELGKIG</sequence>
<evidence type="ECO:0000313" key="8">
    <source>
        <dbReference type="Proteomes" id="UP001174691"/>
    </source>
</evidence>
<feature type="compositionally biased region" description="Low complexity" evidence="3">
    <location>
        <begin position="98"/>
        <end position="116"/>
    </location>
</feature>
<feature type="compositionally biased region" description="Polar residues" evidence="3">
    <location>
        <begin position="224"/>
        <end position="244"/>
    </location>
</feature>
<gene>
    <name evidence="7" type="ORF">NKR19_g5988</name>
</gene>
<evidence type="ECO:0000256" key="2">
    <source>
        <dbReference type="ARBA" id="ARBA00022658"/>
    </source>
</evidence>
<feature type="compositionally biased region" description="Polar residues" evidence="3">
    <location>
        <begin position="655"/>
        <end position="667"/>
    </location>
</feature>
<dbReference type="InterPro" id="IPR057283">
    <property type="entry name" value="RGF3_WH"/>
</dbReference>
<feature type="compositionally biased region" description="Low complexity" evidence="3">
    <location>
        <begin position="208"/>
        <end position="223"/>
    </location>
</feature>
<dbReference type="InterPro" id="IPR001180">
    <property type="entry name" value="CNH_dom"/>
</dbReference>
<dbReference type="CDD" id="cd00821">
    <property type="entry name" value="PH"/>
    <property type="match status" value="1"/>
</dbReference>
<dbReference type="SMART" id="SM00325">
    <property type="entry name" value="RhoGEF"/>
    <property type="match status" value="1"/>
</dbReference>
<dbReference type="CDD" id="cd00160">
    <property type="entry name" value="RhoGEF"/>
    <property type="match status" value="1"/>
</dbReference>
<keyword evidence="1" id="KW-0597">Phosphoprotein</keyword>
<dbReference type="SUPFAM" id="SSF48065">
    <property type="entry name" value="DBL homology domain (DH-domain)"/>
    <property type="match status" value="1"/>
</dbReference>
<dbReference type="InterPro" id="IPR041675">
    <property type="entry name" value="PH_5"/>
</dbReference>
<proteinExistence type="predicted"/>
<feature type="compositionally biased region" description="Polar residues" evidence="3">
    <location>
        <begin position="697"/>
        <end position="716"/>
    </location>
</feature>
<dbReference type="Pfam" id="PF00621">
    <property type="entry name" value="RhoGEF"/>
    <property type="match status" value="1"/>
</dbReference>
<dbReference type="SUPFAM" id="SSF50729">
    <property type="entry name" value="PH domain-like"/>
    <property type="match status" value="1"/>
</dbReference>
<organism evidence="7 8">
    <name type="scientific">Coniochaeta hoffmannii</name>
    <dbReference type="NCBI Taxonomy" id="91930"/>
    <lineage>
        <taxon>Eukaryota</taxon>
        <taxon>Fungi</taxon>
        <taxon>Dikarya</taxon>
        <taxon>Ascomycota</taxon>
        <taxon>Pezizomycotina</taxon>
        <taxon>Sordariomycetes</taxon>
        <taxon>Sordariomycetidae</taxon>
        <taxon>Coniochaetales</taxon>
        <taxon>Coniochaetaceae</taxon>
        <taxon>Coniochaeta</taxon>
    </lineage>
</organism>
<feature type="compositionally biased region" description="Low complexity" evidence="3">
    <location>
        <begin position="514"/>
        <end position="527"/>
    </location>
</feature>
<dbReference type="SMART" id="SM00036">
    <property type="entry name" value="CNH"/>
    <property type="match status" value="1"/>
</dbReference>
<dbReference type="Pfam" id="PF15405">
    <property type="entry name" value="PH_5"/>
    <property type="match status" value="1"/>
</dbReference>
<feature type="compositionally biased region" description="Polar residues" evidence="3">
    <location>
        <begin position="1291"/>
        <end position="1303"/>
    </location>
</feature>
<feature type="region of interest" description="Disordered" evidence="3">
    <location>
        <begin position="506"/>
        <end position="538"/>
    </location>
</feature>
<feature type="domain" description="PH" evidence="4">
    <location>
        <begin position="1184"/>
        <end position="1347"/>
    </location>
</feature>
<name>A0AA38S059_9PEZI</name>
<evidence type="ECO:0000313" key="7">
    <source>
        <dbReference type="EMBL" id="KAJ9148224.1"/>
    </source>
</evidence>
<keyword evidence="2" id="KW-0344">Guanine-nucleotide releasing factor</keyword>
<feature type="region of interest" description="Disordered" evidence="3">
    <location>
        <begin position="1"/>
        <end position="166"/>
    </location>
</feature>
<keyword evidence="8" id="KW-1185">Reference proteome</keyword>
<dbReference type="EMBL" id="JANBVN010000087">
    <property type="protein sequence ID" value="KAJ9148224.1"/>
    <property type="molecule type" value="Genomic_DNA"/>
</dbReference>
<dbReference type="InterPro" id="IPR001849">
    <property type="entry name" value="PH_domain"/>
</dbReference>
<feature type="compositionally biased region" description="Pro residues" evidence="3">
    <location>
        <begin position="22"/>
        <end position="36"/>
    </location>
</feature>
<feature type="compositionally biased region" description="Polar residues" evidence="3">
    <location>
        <begin position="254"/>
        <end position="280"/>
    </location>
</feature>
<feature type="compositionally biased region" description="Polar residues" evidence="3">
    <location>
        <begin position="79"/>
        <end position="94"/>
    </location>
</feature>
<evidence type="ECO:0000256" key="1">
    <source>
        <dbReference type="ARBA" id="ARBA00022553"/>
    </source>
</evidence>
<feature type="compositionally biased region" description="Polar residues" evidence="3">
    <location>
        <begin position="1265"/>
        <end position="1282"/>
    </location>
</feature>
<feature type="region of interest" description="Disordered" evidence="3">
    <location>
        <begin position="208"/>
        <end position="377"/>
    </location>
</feature>
<evidence type="ECO:0000259" key="5">
    <source>
        <dbReference type="PROSITE" id="PS50010"/>
    </source>
</evidence>
<evidence type="ECO:0000259" key="6">
    <source>
        <dbReference type="PROSITE" id="PS50219"/>
    </source>
</evidence>
<dbReference type="Proteomes" id="UP001174691">
    <property type="component" value="Unassembled WGS sequence"/>
</dbReference>
<feature type="domain" description="CNH" evidence="6">
    <location>
        <begin position="1414"/>
        <end position="1725"/>
    </location>
</feature>
<dbReference type="InterPro" id="IPR011993">
    <property type="entry name" value="PH-like_dom_sf"/>
</dbReference>
<dbReference type="GO" id="GO:0005085">
    <property type="term" value="F:guanyl-nucleotide exchange factor activity"/>
    <property type="evidence" value="ECO:0007669"/>
    <property type="project" value="UniProtKB-KW"/>
</dbReference>
<comment type="caution">
    <text evidence="7">The sequence shown here is derived from an EMBL/GenBank/DDBJ whole genome shotgun (WGS) entry which is preliminary data.</text>
</comment>
<evidence type="ECO:0000256" key="3">
    <source>
        <dbReference type="SAM" id="MobiDB-lite"/>
    </source>
</evidence>
<dbReference type="SMART" id="SM00233">
    <property type="entry name" value="PH"/>
    <property type="match status" value="1"/>
</dbReference>
<feature type="compositionally biased region" description="Pro residues" evidence="3">
    <location>
        <begin position="148"/>
        <end position="159"/>
    </location>
</feature>
<evidence type="ECO:0000259" key="4">
    <source>
        <dbReference type="PROSITE" id="PS50003"/>
    </source>
</evidence>
<dbReference type="Gene3D" id="2.30.29.30">
    <property type="entry name" value="Pleckstrin-homology domain (PH domain)/Phosphotyrosine-binding domain (PTB)"/>
    <property type="match status" value="1"/>
</dbReference>
<feature type="compositionally biased region" description="Polar residues" evidence="3">
    <location>
        <begin position="324"/>
        <end position="344"/>
    </location>
</feature>
<reference evidence="7" key="1">
    <citation type="submission" date="2022-07" db="EMBL/GenBank/DDBJ databases">
        <title>Fungi with potential for degradation of polypropylene.</title>
        <authorList>
            <person name="Gostincar C."/>
        </authorList>
    </citation>
    <scope>NUCLEOTIDE SEQUENCE</scope>
    <source>
        <strain evidence="7">EXF-13287</strain>
    </source>
</reference>
<dbReference type="PROSITE" id="PS50010">
    <property type="entry name" value="DH_2"/>
    <property type="match status" value="1"/>
</dbReference>
<dbReference type="PROSITE" id="PS50219">
    <property type="entry name" value="CNH"/>
    <property type="match status" value="1"/>
</dbReference>
<feature type="region of interest" description="Disordered" evidence="3">
    <location>
        <begin position="1263"/>
        <end position="1303"/>
    </location>
</feature>
<dbReference type="InterPro" id="IPR000219">
    <property type="entry name" value="DH_dom"/>
</dbReference>
<feature type="compositionally biased region" description="Polar residues" evidence="3">
    <location>
        <begin position="457"/>
        <end position="470"/>
    </location>
</feature>
<feature type="region of interest" description="Disordered" evidence="3">
    <location>
        <begin position="697"/>
        <end position="722"/>
    </location>
</feature>
<dbReference type="Pfam" id="PF00780">
    <property type="entry name" value="CNH"/>
    <property type="match status" value="1"/>
</dbReference>
<dbReference type="PANTHER" id="PTHR46572:SF1">
    <property type="entry name" value="RHO1 GUANINE NUCLEOTIDE EXCHANGE FACTOR TUS1"/>
    <property type="match status" value="1"/>
</dbReference>
<dbReference type="PROSITE" id="PS50003">
    <property type="entry name" value="PH_DOMAIN"/>
    <property type="match status" value="1"/>
</dbReference>
<dbReference type="PANTHER" id="PTHR46572">
    <property type="entry name" value="RHO1 GDP-GTP EXCHANGE PROTEIN 1-RELATED"/>
    <property type="match status" value="1"/>
</dbReference>
<dbReference type="Gene3D" id="1.20.900.10">
    <property type="entry name" value="Dbl homology (DH) domain"/>
    <property type="match status" value="1"/>
</dbReference>
<feature type="compositionally biased region" description="Basic and acidic residues" evidence="3">
    <location>
        <begin position="1"/>
        <end position="10"/>
    </location>
</feature>
<dbReference type="InterPro" id="IPR052233">
    <property type="entry name" value="Rho-type_GEFs"/>
</dbReference>
<feature type="compositionally biased region" description="Low complexity" evidence="3">
    <location>
        <begin position="289"/>
        <end position="301"/>
    </location>
</feature>
<dbReference type="InterPro" id="IPR035899">
    <property type="entry name" value="DBL_dom_sf"/>
</dbReference>
<protein>
    <submittedName>
        <fullName evidence="7">Rho1 guanine nucleotide exchange factor 3</fullName>
    </submittedName>
</protein>
<dbReference type="Pfam" id="PF23582">
    <property type="entry name" value="WHD_RGF3"/>
    <property type="match status" value="1"/>
</dbReference>